<dbReference type="InterPro" id="IPR024567">
    <property type="entry name" value="RNase_HII/HIII_dom"/>
</dbReference>
<dbReference type="PANTHER" id="PTHR10954">
    <property type="entry name" value="RIBONUCLEASE H2 SUBUNIT A"/>
    <property type="match status" value="1"/>
</dbReference>
<evidence type="ECO:0000313" key="13">
    <source>
        <dbReference type="Proteomes" id="UP000276133"/>
    </source>
</evidence>
<dbReference type="Gene3D" id="1.10.10.460">
    <property type="entry name" value="Ribonuclease hii. Domain 2"/>
    <property type="match status" value="1"/>
</dbReference>
<dbReference type="InterPro" id="IPR004649">
    <property type="entry name" value="RNase_H2_suA"/>
</dbReference>
<evidence type="ECO:0000256" key="10">
    <source>
        <dbReference type="RuleBase" id="RU003515"/>
    </source>
</evidence>
<evidence type="ECO:0000256" key="9">
    <source>
        <dbReference type="PROSITE-ProRule" id="PRU01319"/>
    </source>
</evidence>
<evidence type="ECO:0000256" key="3">
    <source>
        <dbReference type="ARBA" id="ARBA00007058"/>
    </source>
</evidence>
<dbReference type="AlphaFoldDB" id="A0A3M7PAD9"/>
<dbReference type="InterPro" id="IPR023160">
    <property type="entry name" value="RNase_HII_hlx-loop-hlx_cap_dom"/>
</dbReference>
<evidence type="ECO:0000313" key="12">
    <source>
        <dbReference type="EMBL" id="RMZ95687.1"/>
    </source>
</evidence>
<dbReference type="EMBL" id="REGN01012351">
    <property type="protein sequence ID" value="RMZ95687.1"/>
    <property type="molecule type" value="Genomic_DNA"/>
</dbReference>
<comment type="catalytic activity">
    <reaction evidence="1 9 10">
        <text>Endonucleolytic cleavage to 5'-phosphomonoester.</text>
        <dbReference type="EC" id="3.1.26.4"/>
    </reaction>
</comment>
<dbReference type="FunFam" id="1.10.10.460:FF:000001">
    <property type="entry name" value="Ribonuclease"/>
    <property type="match status" value="1"/>
</dbReference>
<comment type="cofactor">
    <cofactor evidence="9">
        <name>Mn(2+)</name>
        <dbReference type="ChEBI" id="CHEBI:29035"/>
    </cofactor>
    <cofactor evidence="9">
        <name>Mg(2+)</name>
        <dbReference type="ChEBI" id="CHEBI:18420"/>
    </cofactor>
    <text evidence="9">Manganese or magnesium. Binds 1 divalent metal ion per monomer in the absence of substrate. May bind a second metal ion after substrate binding.</text>
</comment>
<dbReference type="OrthoDB" id="7462577at2759"/>
<dbReference type="Pfam" id="PF01351">
    <property type="entry name" value="RNase_HII"/>
    <property type="match status" value="1"/>
</dbReference>
<dbReference type="PROSITE" id="PS51975">
    <property type="entry name" value="RNASE_H_2"/>
    <property type="match status" value="1"/>
</dbReference>
<dbReference type="GO" id="GO:0003723">
    <property type="term" value="F:RNA binding"/>
    <property type="evidence" value="ECO:0007669"/>
    <property type="project" value="UniProtKB-UniRule"/>
</dbReference>
<feature type="binding site" evidence="9">
    <location>
        <position position="35"/>
    </location>
    <ligand>
        <name>a divalent metal cation</name>
        <dbReference type="ChEBI" id="CHEBI:60240"/>
    </ligand>
</feature>
<evidence type="ECO:0000256" key="1">
    <source>
        <dbReference type="ARBA" id="ARBA00000077"/>
    </source>
</evidence>
<name>A0A3M7PAD9_BRAPC</name>
<evidence type="ECO:0000256" key="8">
    <source>
        <dbReference type="ARBA" id="ARBA00024981"/>
    </source>
</evidence>
<evidence type="ECO:0000256" key="6">
    <source>
        <dbReference type="ARBA" id="ARBA00022759"/>
    </source>
</evidence>
<dbReference type="NCBIfam" id="TIGR00729">
    <property type="entry name" value="ribonuclease HII"/>
    <property type="match status" value="1"/>
</dbReference>
<evidence type="ECO:0000256" key="7">
    <source>
        <dbReference type="ARBA" id="ARBA00022801"/>
    </source>
</evidence>
<dbReference type="InterPro" id="IPR012337">
    <property type="entry name" value="RNaseH-like_sf"/>
</dbReference>
<keyword evidence="4 9" id="KW-0540">Nuclease</keyword>
<reference evidence="12 13" key="1">
    <citation type="journal article" date="2018" name="Sci. Rep.">
        <title>Genomic signatures of local adaptation to the degree of environmental predictability in rotifers.</title>
        <authorList>
            <person name="Franch-Gras L."/>
            <person name="Hahn C."/>
            <person name="Garcia-Roger E.M."/>
            <person name="Carmona M.J."/>
            <person name="Serra M."/>
            <person name="Gomez A."/>
        </authorList>
    </citation>
    <scope>NUCLEOTIDE SEQUENCE [LARGE SCALE GENOMIC DNA]</scope>
    <source>
        <strain evidence="12">HYR1</strain>
    </source>
</reference>
<dbReference type="InterPro" id="IPR001352">
    <property type="entry name" value="RNase_HII/HIII"/>
</dbReference>
<dbReference type="GO" id="GO:0006298">
    <property type="term" value="P:mismatch repair"/>
    <property type="evidence" value="ECO:0007669"/>
    <property type="project" value="TreeGrafter"/>
</dbReference>
<dbReference type="GO" id="GO:0004523">
    <property type="term" value="F:RNA-DNA hybrid ribonuclease activity"/>
    <property type="evidence" value="ECO:0007669"/>
    <property type="project" value="UniProtKB-UniRule"/>
</dbReference>
<evidence type="ECO:0000256" key="4">
    <source>
        <dbReference type="ARBA" id="ARBA00022722"/>
    </source>
</evidence>
<accession>A0A3M7PAD9</accession>
<dbReference type="Proteomes" id="UP000276133">
    <property type="component" value="Unassembled WGS sequence"/>
</dbReference>
<evidence type="ECO:0000256" key="2">
    <source>
        <dbReference type="ARBA" id="ARBA00001946"/>
    </source>
</evidence>
<keyword evidence="7 9" id="KW-0378">Hydrolase</keyword>
<keyword evidence="6 9" id="KW-0255">Endonuclease</keyword>
<comment type="caution">
    <text evidence="12">The sequence shown here is derived from an EMBL/GenBank/DDBJ whole genome shotgun (WGS) entry which is preliminary data.</text>
</comment>
<dbReference type="PANTHER" id="PTHR10954:SF7">
    <property type="entry name" value="RIBONUCLEASE H2 SUBUNIT A"/>
    <property type="match status" value="1"/>
</dbReference>
<feature type="binding site" evidence="9">
    <location>
        <position position="144"/>
    </location>
    <ligand>
        <name>a divalent metal cation</name>
        <dbReference type="ChEBI" id="CHEBI:60240"/>
    </ligand>
</feature>
<keyword evidence="5 9" id="KW-0479">Metal-binding</keyword>
<dbReference type="InterPro" id="IPR036397">
    <property type="entry name" value="RNaseH_sf"/>
</dbReference>
<dbReference type="FunFam" id="3.30.420.10:FF:000016">
    <property type="entry name" value="Ribonuclease"/>
    <property type="match status" value="1"/>
</dbReference>
<comment type="function">
    <text evidence="10">Endonuclease that specifically degrades the RNA of RNA-DNA hybrids.</text>
</comment>
<sequence>MDFTKAIEDNLHDHLFVSNFDRDSFKGIDLCLGIDEAGRGPVLGPMVYGALFCPIDKEKQLKEMKCADSKSLSEKDRESIFERINEENKICGFAVKSLSPNTISTGMLGRIKYNLNELSHDTAISLIDVLCNQENLNITHVYLDTVGDPHKYELKLSKRFPKLKIKVAKKADSLYPCVSAASICAKVTRDNLLKNWIFRENCSYKEYGSGYPGDPLTKKFLDSNLNNVFGFVKLVRFSWSTAGIKVKKSCVAVKWPDAFDENDDGDDEIIDCTEENDQVVTFFFNDNSKQ</sequence>
<dbReference type="GO" id="GO:0032299">
    <property type="term" value="C:ribonuclease H2 complex"/>
    <property type="evidence" value="ECO:0007669"/>
    <property type="project" value="UniProtKB-ARBA"/>
</dbReference>
<evidence type="ECO:0000259" key="11">
    <source>
        <dbReference type="PROSITE" id="PS51975"/>
    </source>
</evidence>
<comment type="cofactor">
    <cofactor evidence="2">
        <name>Mg(2+)</name>
        <dbReference type="ChEBI" id="CHEBI:18420"/>
    </cofactor>
</comment>
<dbReference type="GO" id="GO:0046872">
    <property type="term" value="F:metal ion binding"/>
    <property type="evidence" value="ECO:0007669"/>
    <property type="project" value="UniProtKB-KW"/>
</dbReference>
<feature type="binding site" evidence="9">
    <location>
        <position position="36"/>
    </location>
    <ligand>
        <name>a divalent metal cation</name>
        <dbReference type="ChEBI" id="CHEBI:60240"/>
    </ligand>
</feature>
<organism evidence="12 13">
    <name type="scientific">Brachionus plicatilis</name>
    <name type="common">Marine rotifer</name>
    <name type="synonym">Brachionus muelleri</name>
    <dbReference type="NCBI Taxonomy" id="10195"/>
    <lineage>
        <taxon>Eukaryota</taxon>
        <taxon>Metazoa</taxon>
        <taxon>Spiralia</taxon>
        <taxon>Gnathifera</taxon>
        <taxon>Rotifera</taxon>
        <taxon>Eurotatoria</taxon>
        <taxon>Monogononta</taxon>
        <taxon>Pseudotrocha</taxon>
        <taxon>Ploima</taxon>
        <taxon>Brachionidae</taxon>
        <taxon>Brachionus</taxon>
    </lineage>
</organism>
<evidence type="ECO:0000256" key="5">
    <source>
        <dbReference type="ARBA" id="ARBA00022723"/>
    </source>
</evidence>
<comment type="function">
    <text evidence="8">Catalytic subunit of RNase HII, an endonuclease that specifically degrades the RNA of RNA:DNA hybrids. Participates in DNA replication, possibly by mediating the removal of lagging-strand Okazaki fragment RNA primers during DNA replication. Mediates the excision of single ribonucleotides from DNA:RNA duplexes.</text>
</comment>
<feature type="domain" description="RNase H type-2" evidence="11">
    <location>
        <begin position="29"/>
        <end position="251"/>
    </location>
</feature>
<comment type="similarity">
    <text evidence="3">Belongs to the RNase HII family. Eukaryotic subfamily.</text>
</comment>
<dbReference type="Gene3D" id="3.30.420.10">
    <property type="entry name" value="Ribonuclease H-like superfamily/Ribonuclease H"/>
    <property type="match status" value="1"/>
</dbReference>
<dbReference type="STRING" id="10195.A0A3M7PAD9"/>
<proteinExistence type="inferred from homology"/>
<dbReference type="SUPFAM" id="SSF53098">
    <property type="entry name" value="Ribonuclease H-like"/>
    <property type="match status" value="1"/>
</dbReference>
<dbReference type="GO" id="GO:0043137">
    <property type="term" value="P:DNA replication, removal of RNA primer"/>
    <property type="evidence" value="ECO:0007669"/>
    <property type="project" value="TreeGrafter"/>
</dbReference>
<dbReference type="CDD" id="cd07181">
    <property type="entry name" value="RNase_HII_eukaryota_like"/>
    <property type="match status" value="1"/>
</dbReference>
<protein>
    <recommendedName>
        <fullName evidence="10">Ribonuclease</fullName>
        <ecNumber evidence="10">3.1.26.4</ecNumber>
    </recommendedName>
</protein>
<dbReference type="EC" id="3.1.26.4" evidence="10"/>
<keyword evidence="13" id="KW-1185">Reference proteome</keyword>
<gene>
    <name evidence="12" type="ORF">BpHYR1_026937</name>
</gene>